<proteinExistence type="predicted"/>
<dbReference type="Proteomes" id="UP000218080">
    <property type="component" value="Unassembled WGS sequence"/>
</dbReference>
<sequence>MNKEYDDTKVKSAVSAFQKPEKVNRLEIQDVLSKKSKPAINFDDKKYGVKIPKTDQYLSNKKQEPFRLKDFLSSIPIIGRFLVKIFTPEKIEIISNPIYDNIEAYEKSQTGHSSKIKDEISVDDAHAKEVDSKLEKGNVEQVDNKQSRDP</sequence>
<protein>
    <submittedName>
        <fullName evidence="2">Uncharacterized protein</fullName>
    </submittedName>
</protein>
<reference evidence="2" key="1">
    <citation type="submission" date="2019-07" db="EMBL/GenBank/DDBJ databases">
        <title>Genome assemblies of Wolbachia strains wAlbA and wAlbB in wild caught Aedes albopictus specimens.</title>
        <authorList>
            <person name="Kulkarni A."/>
            <person name="Yu W."/>
            <person name="Xue R.-D."/>
            <person name="Ma Y."/>
            <person name="Xu J."/>
        </authorList>
    </citation>
    <scope>NUCLEOTIDE SEQUENCE</scope>
    <source>
        <strain evidence="2">HN2016</strain>
    </source>
</reference>
<dbReference type="AlphaFoldDB" id="A0A6C1U1P6"/>
<organism evidence="2">
    <name type="scientific">Wolbachia pipientis</name>
    <dbReference type="NCBI Taxonomy" id="955"/>
    <lineage>
        <taxon>Bacteria</taxon>
        <taxon>Pseudomonadati</taxon>
        <taxon>Pseudomonadota</taxon>
        <taxon>Alphaproteobacteria</taxon>
        <taxon>Rickettsiales</taxon>
        <taxon>Anaplasmataceae</taxon>
        <taxon>Wolbachieae</taxon>
        <taxon>Wolbachia</taxon>
    </lineage>
</organism>
<accession>A0A6C1U1P6</accession>
<comment type="caution">
    <text evidence="2">The sequence shown here is derived from an EMBL/GenBank/DDBJ whole genome shotgun (WGS) entry which is preliminary data.</text>
</comment>
<evidence type="ECO:0000313" key="2">
    <source>
        <dbReference type="EMBL" id="TVS94166.1"/>
    </source>
</evidence>
<evidence type="ECO:0000256" key="1">
    <source>
        <dbReference type="SAM" id="MobiDB-lite"/>
    </source>
</evidence>
<dbReference type="EMBL" id="NWVJ02000239">
    <property type="protein sequence ID" value="TVS94166.1"/>
    <property type="molecule type" value="Genomic_DNA"/>
</dbReference>
<feature type="region of interest" description="Disordered" evidence="1">
    <location>
        <begin position="127"/>
        <end position="150"/>
    </location>
</feature>
<name>A0A6C1U1P6_WOLPI</name>
<gene>
    <name evidence="2" type="ORF">COM42_004250</name>
</gene>